<dbReference type="AlphaFoldDB" id="A0A7Y0FIZ2"/>
<reference evidence="1 2" key="1">
    <citation type="submission" date="2020-04" db="EMBL/GenBank/DDBJ databases">
        <title>Chryseobacterium sp. RJ-7-14 sp. nov., isolated from Jeju soil.</title>
        <authorList>
            <person name="Dahal R.H."/>
            <person name="Chaudhary D.K."/>
        </authorList>
    </citation>
    <scope>NUCLEOTIDE SEQUENCE [LARGE SCALE GENOMIC DNA]</scope>
    <source>
        <strain evidence="1 2">RJ-7-14</strain>
    </source>
</reference>
<sequence length="312" mass="34009">MAIATCNISFNINYTSSAPVTVVTAYYKIKGSADPYTVQSVYPVPSSGSLVTLPEIQTPGEYELVIELTASGVVTRKTSFFRIGNCSGSVCKEPTINKVDVLDDGQIVMDYTVDTTNLATPEYQIATDIGFKNIIHFKVDFDYSPQEYVYMNGGNIPDNTVLYIRARSHCESPSGVSIWSNVIRFQSKRWIAKKAPYAFDDAFCVSGKFKSPTNSNEVGASICWTESPLQKAINLTTSVPQVGSYIYLSDGITPATPANLGSFETGAASSGFKDMGIKWIRFESYNRSKIYDVNPSTGLITGVSTSFNCNAV</sequence>
<evidence type="ECO:0000313" key="2">
    <source>
        <dbReference type="Proteomes" id="UP000552615"/>
    </source>
</evidence>
<name>A0A7Y0FIZ2_9FLAO</name>
<accession>A0A7Y0FIZ2</accession>
<evidence type="ECO:0000313" key="1">
    <source>
        <dbReference type="EMBL" id="NML57730.1"/>
    </source>
</evidence>
<gene>
    <name evidence="1" type="ORF">HHL20_10285</name>
</gene>
<dbReference type="EMBL" id="JABBGF010000001">
    <property type="protein sequence ID" value="NML57730.1"/>
    <property type="molecule type" value="Genomic_DNA"/>
</dbReference>
<keyword evidence="2" id="KW-1185">Reference proteome</keyword>
<organism evidence="1 2">
    <name type="scientific">Chryseobacterium cheonjiense</name>
    <dbReference type="NCBI Taxonomy" id="2728845"/>
    <lineage>
        <taxon>Bacteria</taxon>
        <taxon>Pseudomonadati</taxon>
        <taxon>Bacteroidota</taxon>
        <taxon>Flavobacteriia</taxon>
        <taxon>Flavobacteriales</taxon>
        <taxon>Weeksellaceae</taxon>
        <taxon>Chryseobacterium group</taxon>
        <taxon>Chryseobacterium</taxon>
    </lineage>
</organism>
<dbReference type="Proteomes" id="UP000552615">
    <property type="component" value="Unassembled WGS sequence"/>
</dbReference>
<proteinExistence type="predicted"/>
<dbReference type="RefSeq" id="WP_169231036.1">
    <property type="nucleotide sequence ID" value="NZ_JABBGF010000001.1"/>
</dbReference>
<protein>
    <submittedName>
        <fullName evidence="1">Uncharacterized protein</fullName>
    </submittedName>
</protein>
<comment type="caution">
    <text evidence="1">The sequence shown here is derived from an EMBL/GenBank/DDBJ whole genome shotgun (WGS) entry which is preliminary data.</text>
</comment>